<dbReference type="Proteomes" id="UP000799767">
    <property type="component" value="Unassembled WGS sequence"/>
</dbReference>
<keyword evidence="1" id="KW-0812">Transmembrane</keyword>
<keyword evidence="1" id="KW-1133">Transmembrane helix</keyword>
<feature type="transmembrane region" description="Helical" evidence="1">
    <location>
        <begin position="115"/>
        <end position="135"/>
    </location>
</feature>
<keyword evidence="3" id="KW-1185">Reference proteome</keyword>
<protein>
    <submittedName>
        <fullName evidence="2">Uncharacterized protein</fullName>
    </submittedName>
</protein>
<dbReference type="GeneID" id="54470273"/>
<dbReference type="RefSeq" id="XP_033590453.1">
    <property type="nucleotide sequence ID" value="XM_033729271.1"/>
</dbReference>
<sequence length="158" mass="17280">MPTFKEDPIPLHNRAKQLARDCVSSQRVWSLLIMSVGTAIVYTTMAQADKQGLLNSLQIGTLMLGSAIVISGIALMMFAQKRIGLPKWWLLCRAIGFGGGAQGIATWILGTEHSMHIMGCIPIGWTASYVIHTLMTWRVEHETGKVLNEEGEEMLGAG</sequence>
<gene>
    <name evidence="2" type="ORF">BDY17DRAFT_117242</name>
</gene>
<evidence type="ECO:0000313" key="3">
    <source>
        <dbReference type="Proteomes" id="UP000799767"/>
    </source>
</evidence>
<name>A0A6A6PWL7_9PEZI</name>
<accession>A0A6A6PWL7</accession>
<reference evidence="2" key="1">
    <citation type="journal article" date="2020" name="Stud. Mycol.">
        <title>101 Dothideomycetes genomes: a test case for predicting lifestyles and emergence of pathogens.</title>
        <authorList>
            <person name="Haridas S."/>
            <person name="Albert R."/>
            <person name="Binder M."/>
            <person name="Bloem J."/>
            <person name="Labutti K."/>
            <person name="Salamov A."/>
            <person name="Andreopoulos B."/>
            <person name="Baker S."/>
            <person name="Barry K."/>
            <person name="Bills G."/>
            <person name="Bluhm B."/>
            <person name="Cannon C."/>
            <person name="Castanera R."/>
            <person name="Culley D."/>
            <person name="Daum C."/>
            <person name="Ezra D."/>
            <person name="Gonzalez J."/>
            <person name="Henrissat B."/>
            <person name="Kuo A."/>
            <person name="Liang C."/>
            <person name="Lipzen A."/>
            <person name="Lutzoni F."/>
            <person name="Magnuson J."/>
            <person name="Mondo S."/>
            <person name="Nolan M."/>
            <person name="Ohm R."/>
            <person name="Pangilinan J."/>
            <person name="Park H.-J."/>
            <person name="Ramirez L."/>
            <person name="Alfaro M."/>
            <person name="Sun H."/>
            <person name="Tritt A."/>
            <person name="Yoshinaga Y."/>
            <person name="Zwiers L.-H."/>
            <person name="Turgeon B."/>
            <person name="Goodwin S."/>
            <person name="Spatafora J."/>
            <person name="Crous P."/>
            <person name="Grigoriev I."/>
        </authorList>
    </citation>
    <scope>NUCLEOTIDE SEQUENCE</scope>
    <source>
        <strain evidence="2">CBS 113389</strain>
    </source>
</reference>
<keyword evidence="1" id="KW-0472">Membrane</keyword>
<proteinExistence type="predicted"/>
<evidence type="ECO:0000256" key="1">
    <source>
        <dbReference type="SAM" id="Phobius"/>
    </source>
</evidence>
<dbReference type="EMBL" id="MU001634">
    <property type="protein sequence ID" value="KAF2483883.1"/>
    <property type="molecule type" value="Genomic_DNA"/>
</dbReference>
<organism evidence="2 3">
    <name type="scientific">Neohortaea acidophila</name>
    <dbReference type="NCBI Taxonomy" id="245834"/>
    <lineage>
        <taxon>Eukaryota</taxon>
        <taxon>Fungi</taxon>
        <taxon>Dikarya</taxon>
        <taxon>Ascomycota</taxon>
        <taxon>Pezizomycotina</taxon>
        <taxon>Dothideomycetes</taxon>
        <taxon>Dothideomycetidae</taxon>
        <taxon>Mycosphaerellales</taxon>
        <taxon>Teratosphaeriaceae</taxon>
        <taxon>Neohortaea</taxon>
    </lineage>
</organism>
<feature type="transmembrane region" description="Helical" evidence="1">
    <location>
        <begin position="57"/>
        <end position="78"/>
    </location>
</feature>
<dbReference type="AlphaFoldDB" id="A0A6A6PWL7"/>
<feature type="transmembrane region" description="Helical" evidence="1">
    <location>
        <begin position="90"/>
        <end position="109"/>
    </location>
</feature>
<feature type="transmembrane region" description="Helical" evidence="1">
    <location>
        <begin position="28"/>
        <end position="45"/>
    </location>
</feature>
<evidence type="ECO:0000313" key="2">
    <source>
        <dbReference type="EMBL" id="KAF2483883.1"/>
    </source>
</evidence>